<dbReference type="Pfam" id="PF25238">
    <property type="entry name" value="OGFOD2-like"/>
    <property type="match status" value="1"/>
</dbReference>
<evidence type="ECO:0000313" key="2">
    <source>
        <dbReference type="EMBL" id="TVU21507.1"/>
    </source>
</evidence>
<reference evidence="2 3" key="1">
    <citation type="journal article" date="2019" name="Sci. Rep.">
        <title>A high-quality genome of Eragrostis curvula grass provides insights into Poaceae evolution and supports new strategies to enhance forage quality.</title>
        <authorList>
            <person name="Carballo J."/>
            <person name="Santos B.A.C.M."/>
            <person name="Zappacosta D."/>
            <person name="Garbus I."/>
            <person name="Selva J.P."/>
            <person name="Gallo C.A."/>
            <person name="Diaz A."/>
            <person name="Albertini E."/>
            <person name="Caccamo M."/>
            <person name="Echenique V."/>
        </authorList>
    </citation>
    <scope>NUCLEOTIDE SEQUENCE [LARGE SCALE GENOMIC DNA]</scope>
    <source>
        <strain evidence="3">cv. Victoria</strain>
        <tissue evidence="2">Leaf</tissue>
    </source>
</reference>
<organism evidence="2 3">
    <name type="scientific">Eragrostis curvula</name>
    <name type="common">weeping love grass</name>
    <dbReference type="NCBI Taxonomy" id="38414"/>
    <lineage>
        <taxon>Eukaryota</taxon>
        <taxon>Viridiplantae</taxon>
        <taxon>Streptophyta</taxon>
        <taxon>Embryophyta</taxon>
        <taxon>Tracheophyta</taxon>
        <taxon>Spermatophyta</taxon>
        <taxon>Magnoliopsida</taxon>
        <taxon>Liliopsida</taxon>
        <taxon>Poales</taxon>
        <taxon>Poaceae</taxon>
        <taxon>PACMAD clade</taxon>
        <taxon>Chloridoideae</taxon>
        <taxon>Eragrostideae</taxon>
        <taxon>Eragrostidinae</taxon>
        <taxon>Eragrostis</taxon>
    </lineage>
</organism>
<dbReference type="AlphaFoldDB" id="A0A5J9UDS6"/>
<dbReference type="PANTHER" id="PTHR24014">
    <property type="entry name" value="2-OXOGLUTARATE AND IRON-DEPENDENT OXYGENASE DOMAIN-CONTAINING PROTEIN 2"/>
    <property type="match status" value="1"/>
</dbReference>
<gene>
    <name evidence="2" type="ORF">EJB05_31147</name>
</gene>
<proteinExistence type="predicted"/>
<protein>
    <recommendedName>
        <fullName evidence="4">Prolyl 4-hydroxylase alpha subunit Fe(2+) 2OG dioxygenase domain-containing protein</fullName>
    </recommendedName>
</protein>
<dbReference type="EMBL" id="RWGY01000026">
    <property type="protein sequence ID" value="TVU21507.1"/>
    <property type="molecule type" value="Genomic_DNA"/>
</dbReference>
<name>A0A5J9UDS6_9POAL</name>
<feature type="non-terminal residue" evidence="2">
    <location>
        <position position="1"/>
    </location>
</feature>
<keyword evidence="3" id="KW-1185">Reference proteome</keyword>
<dbReference type="PANTHER" id="PTHR24014:SF4">
    <property type="entry name" value="2-OXOGLUTARATE AND IRON-DEPENDENT OXYGENASE DOMAIN-CONTAINING PROTEIN 2"/>
    <property type="match status" value="1"/>
</dbReference>
<accession>A0A5J9UDS6</accession>
<dbReference type="Proteomes" id="UP000324897">
    <property type="component" value="Unassembled WGS sequence"/>
</dbReference>
<comment type="caution">
    <text evidence="2">The sequence shown here is derived from an EMBL/GenBank/DDBJ whole genome shotgun (WGS) entry which is preliminary data.</text>
</comment>
<dbReference type="Gramene" id="TVU21507">
    <property type="protein sequence ID" value="TVU21507"/>
    <property type="gene ID" value="EJB05_31147"/>
</dbReference>
<dbReference type="GO" id="GO:0031418">
    <property type="term" value="F:L-ascorbic acid binding"/>
    <property type="evidence" value="ECO:0007669"/>
    <property type="project" value="UniProtKB-KW"/>
</dbReference>
<evidence type="ECO:0000313" key="3">
    <source>
        <dbReference type="Proteomes" id="UP000324897"/>
    </source>
</evidence>
<sequence length="208" mass="23160">MLPPLHRGLFTLNPTAFFVPSFLQAINSNNEDGFRSIMTEPAPGLYVFAMLQPAFCQMIWAEAVHFDHWARASGRNRRPATYMDHRSVALSDFGLETMLDNLMKDFISPVAAVLYPELAASPLDSHYSFVTQFAEGEVEGFHVDDSEVTLNVCITREFTGGEMGTSSLIEMMYPTAAVRSDLGSSMLHLPTQWRLTQSAVNELAFLDA</sequence>
<evidence type="ECO:0008006" key="4">
    <source>
        <dbReference type="Google" id="ProtNLM"/>
    </source>
</evidence>
<dbReference type="OrthoDB" id="655948at2759"/>
<keyword evidence="1" id="KW-0847">Vitamin C</keyword>
<evidence type="ECO:0000256" key="1">
    <source>
        <dbReference type="ARBA" id="ARBA00022896"/>
    </source>
</evidence>